<dbReference type="InterPro" id="IPR037883">
    <property type="entry name" value="Knr4/Smi1-like_sf"/>
</dbReference>
<dbReference type="Gene3D" id="3.40.1580.10">
    <property type="entry name" value="SMI1/KNR4-like"/>
    <property type="match status" value="1"/>
</dbReference>
<evidence type="ECO:0000313" key="2">
    <source>
        <dbReference type="EMBL" id="MFC5454932.1"/>
    </source>
</evidence>
<organism evidence="2 3">
    <name type="scientific">Prosthecobacter fluviatilis</name>
    <dbReference type="NCBI Taxonomy" id="445931"/>
    <lineage>
        <taxon>Bacteria</taxon>
        <taxon>Pseudomonadati</taxon>
        <taxon>Verrucomicrobiota</taxon>
        <taxon>Verrucomicrobiia</taxon>
        <taxon>Verrucomicrobiales</taxon>
        <taxon>Verrucomicrobiaceae</taxon>
        <taxon>Prosthecobacter</taxon>
    </lineage>
</organism>
<dbReference type="InterPro" id="IPR016024">
    <property type="entry name" value="ARM-type_fold"/>
</dbReference>
<dbReference type="Gene3D" id="1.25.10.10">
    <property type="entry name" value="Leucine-rich Repeat Variant"/>
    <property type="match status" value="1"/>
</dbReference>
<dbReference type="SMART" id="SM00860">
    <property type="entry name" value="SMI1_KNR4"/>
    <property type="match status" value="1"/>
</dbReference>
<keyword evidence="3" id="KW-1185">Reference proteome</keyword>
<sequence length="467" mass="51929">MSVAVSYDDQIQRIRAKLKAAKKADGGLKVFGAGSHRYQLDPPASEEEVRAFEAEYSVRLPACYRAFVTQIGNGGPSSQGSGAGPFYGIYPLGEYVDEIVDHPSVVLSQLAMLKPGMTEEEWAALTQGLEEAGKRSDEEYEAELGRIYAGVMPLGSQGCSYIHALVLNGAHAGRVLNMDLGQRVSFAYENTFLDWYERWLDEVISGVLRQDGPSWFGYTLGGDDEHLMRVYAGANSRTQKLEALKGLAKLLTASKATCQKLLELCEDDDAEVRRCALRMLAKFACPMAQAPLHAHLMAEDEDCLAALQSLHWYAKGRVAEWVKPLRGRMPSIDSLETFRFACYLLQDAGVDFGEELRPFCKHANEEIRSTAIWSLGKLKRKNENVDVFIAGLDDPSPNVVRTTLQALEGVRDPSLPAAYARVAERFTTEEHHVLTNLRLRLKEMGPMPGIWDKLRDLKSWFAPGARH</sequence>
<feature type="domain" description="Knr4/Smi1-like" evidence="1">
    <location>
        <begin position="43"/>
        <end position="198"/>
    </location>
</feature>
<dbReference type="InterPro" id="IPR011989">
    <property type="entry name" value="ARM-like"/>
</dbReference>
<dbReference type="SUPFAM" id="SSF48371">
    <property type="entry name" value="ARM repeat"/>
    <property type="match status" value="1"/>
</dbReference>
<gene>
    <name evidence="2" type="ORF">ACFQDI_08720</name>
</gene>
<dbReference type="Pfam" id="PF13646">
    <property type="entry name" value="HEAT_2"/>
    <property type="match status" value="1"/>
</dbReference>
<dbReference type="RefSeq" id="WP_377165514.1">
    <property type="nucleotide sequence ID" value="NZ_JBHSMQ010000002.1"/>
</dbReference>
<dbReference type="SUPFAM" id="SSF160631">
    <property type="entry name" value="SMI1/KNR4-like"/>
    <property type="match status" value="1"/>
</dbReference>
<evidence type="ECO:0000313" key="3">
    <source>
        <dbReference type="Proteomes" id="UP001596052"/>
    </source>
</evidence>
<dbReference type="EMBL" id="JBHSMQ010000002">
    <property type="protein sequence ID" value="MFC5454932.1"/>
    <property type="molecule type" value="Genomic_DNA"/>
</dbReference>
<comment type="caution">
    <text evidence="2">The sequence shown here is derived from an EMBL/GenBank/DDBJ whole genome shotgun (WGS) entry which is preliminary data.</text>
</comment>
<reference evidence="3" key="1">
    <citation type="journal article" date="2019" name="Int. J. Syst. Evol. Microbiol.">
        <title>The Global Catalogue of Microorganisms (GCM) 10K type strain sequencing project: providing services to taxonomists for standard genome sequencing and annotation.</title>
        <authorList>
            <consortium name="The Broad Institute Genomics Platform"/>
            <consortium name="The Broad Institute Genome Sequencing Center for Infectious Disease"/>
            <person name="Wu L."/>
            <person name="Ma J."/>
        </authorList>
    </citation>
    <scope>NUCLEOTIDE SEQUENCE [LARGE SCALE GENOMIC DNA]</scope>
    <source>
        <strain evidence="3">CGMCC 4.1469</strain>
    </source>
</reference>
<dbReference type="InterPro" id="IPR018958">
    <property type="entry name" value="Knr4/Smi1-like_dom"/>
</dbReference>
<dbReference type="Pfam" id="PF09346">
    <property type="entry name" value="SMI1_KNR4"/>
    <property type="match status" value="1"/>
</dbReference>
<evidence type="ECO:0000259" key="1">
    <source>
        <dbReference type="SMART" id="SM00860"/>
    </source>
</evidence>
<name>A0ABW0KPN1_9BACT</name>
<accession>A0ABW0KPN1</accession>
<proteinExistence type="predicted"/>
<dbReference type="Proteomes" id="UP001596052">
    <property type="component" value="Unassembled WGS sequence"/>
</dbReference>
<protein>
    <submittedName>
        <fullName evidence="2">HEAT repeat domain-containing protein</fullName>
    </submittedName>
</protein>